<keyword evidence="3" id="KW-0479">Metal-binding</keyword>
<dbReference type="Proteomes" id="UP001150238">
    <property type="component" value="Unassembled WGS sequence"/>
</dbReference>
<dbReference type="PANTHER" id="PTHR10907:SF47">
    <property type="entry name" value="REGUCALCIN"/>
    <property type="match status" value="1"/>
</dbReference>
<dbReference type="SUPFAM" id="SSF63829">
    <property type="entry name" value="Calcium-dependent phosphotriesterase"/>
    <property type="match status" value="1"/>
</dbReference>
<dbReference type="GO" id="GO:0004341">
    <property type="term" value="F:gluconolactonase activity"/>
    <property type="evidence" value="ECO:0007669"/>
    <property type="project" value="TreeGrafter"/>
</dbReference>
<dbReference type="Pfam" id="PF08450">
    <property type="entry name" value="SGL"/>
    <property type="match status" value="1"/>
</dbReference>
<dbReference type="PRINTS" id="PR01790">
    <property type="entry name" value="SMP30FAMILY"/>
</dbReference>
<evidence type="ECO:0000256" key="3">
    <source>
        <dbReference type="PIRSR" id="PIRSR605511-2"/>
    </source>
</evidence>
<dbReference type="InterPro" id="IPR005511">
    <property type="entry name" value="SMP-30"/>
</dbReference>
<sequence>MSPFVNRKIVVDEPILKVGCTLGEGPLYDPVTATLHFVDIIERKVHHFNTVDFTLTTDLYNVPITSIVLRRDAPGLAATTARGFALLNPDGSVKYLAQPLPEEHVPFTRFNDGTCDVRGRYIAGTVYSPEHGIPGKLYMYDPDNQICTTVDEGPFTDSNGLGFSPDEKILYFTDSFRNIIFMYDYDVQHGILSNRRNFIEAKELGYSGFCDGMCVDADGGVWSARWGDSRVCRFTSSGAVDLEIVFPRVLKVTSCCFGGPGNDQLYVTSAHCGANNVEENGLQSTYPDSGHLFVVNLAGKYRGRTRHSFAG</sequence>
<feature type="binding site" evidence="3">
    <location>
        <position position="159"/>
    </location>
    <ligand>
        <name>a divalent metal cation</name>
        <dbReference type="ChEBI" id="CHEBI:60240"/>
    </ligand>
</feature>
<evidence type="ECO:0000313" key="6">
    <source>
        <dbReference type="Proteomes" id="UP001150238"/>
    </source>
</evidence>
<evidence type="ECO:0000313" key="5">
    <source>
        <dbReference type="EMBL" id="KAJ4489344.1"/>
    </source>
</evidence>
<feature type="binding site" evidence="3">
    <location>
        <position position="109"/>
    </location>
    <ligand>
        <name>substrate</name>
    </ligand>
</feature>
<dbReference type="EMBL" id="JANVFS010000007">
    <property type="protein sequence ID" value="KAJ4489344.1"/>
    <property type="molecule type" value="Genomic_DNA"/>
</dbReference>
<comment type="caution">
    <text evidence="5">The sequence shown here is derived from an EMBL/GenBank/DDBJ whole genome shotgun (WGS) entry which is preliminary data.</text>
</comment>
<dbReference type="InterPro" id="IPR011042">
    <property type="entry name" value="6-blade_b-propeller_TolB-like"/>
</dbReference>
<keyword evidence="3" id="KW-0862">Zinc</keyword>
<dbReference type="Gene3D" id="2.120.10.30">
    <property type="entry name" value="TolB, C-terminal domain"/>
    <property type="match status" value="1"/>
</dbReference>
<feature type="binding site" evidence="3">
    <location>
        <position position="211"/>
    </location>
    <ligand>
        <name>a divalent metal cation</name>
        <dbReference type="ChEBI" id="CHEBI:60240"/>
    </ligand>
</feature>
<feature type="binding site" evidence="3">
    <location>
        <position position="111"/>
    </location>
    <ligand>
        <name>substrate</name>
    </ligand>
</feature>
<evidence type="ECO:0000259" key="4">
    <source>
        <dbReference type="Pfam" id="PF08450"/>
    </source>
</evidence>
<gene>
    <name evidence="5" type="ORF">C8J55DRAFT_297938</name>
</gene>
<feature type="domain" description="SMP-30/Gluconolactonase/LRE-like region" evidence="4">
    <location>
        <begin position="22"/>
        <end position="271"/>
    </location>
</feature>
<dbReference type="GO" id="GO:0019853">
    <property type="term" value="P:L-ascorbic acid biosynthetic process"/>
    <property type="evidence" value="ECO:0007669"/>
    <property type="project" value="TreeGrafter"/>
</dbReference>
<protein>
    <recommendedName>
        <fullName evidence="4">SMP-30/Gluconolactonase/LRE-like region domain-containing protein</fullName>
    </recommendedName>
</protein>
<feature type="binding site" evidence="3">
    <location>
        <position position="24"/>
    </location>
    <ligand>
        <name>a divalent metal cation</name>
        <dbReference type="ChEBI" id="CHEBI:60240"/>
    </ligand>
</feature>
<comment type="similarity">
    <text evidence="1">Belongs to the SMP-30/CGR1 family.</text>
</comment>
<dbReference type="InterPro" id="IPR013658">
    <property type="entry name" value="SGL"/>
</dbReference>
<accession>A0A9W9ARU5</accession>
<evidence type="ECO:0000256" key="1">
    <source>
        <dbReference type="ARBA" id="ARBA00008853"/>
    </source>
</evidence>
<evidence type="ECO:0000256" key="2">
    <source>
        <dbReference type="PIRSR" id="PIRSR605511-1"/>
    </source>
</evidence>
<name>A0A9W9ARU5_9AGAR</name>
<dbReference type="PANTHER" id="PTHR10907">
    <property type="entry name" value="REGUCALCIN"/>
    <property type="match status" value="1"/>
</dbReference>
<reference evidence="5" key="2">
    <citation type="journal article" date="2023" name="Proc. Natl. Acad. Sci. U.S.A.">
        <title>A global phylogenomic analysis of the shiitake genus Lentinula.</title>
        <authorList>
            <person name="Sierra-Patev S."/>
            <person name="Min B."/>
            <person name="Naranjo-Ortiz M."/>
            <person name="Looney B."/>
            <person name="Konkel Z."/>
            <person name="Slot J.C."/>
            <person name="Sakamoto Y."/>
            <person name="Steenwyk J.L."/>
            <person name="Rokas A."/>
            <person name="Carro J."/>
            <person name="Camarero S."/>
            <person name="Ferreira P."/>
            <person name="Molpeceres G."/>
            <person name="Ruiz-Duenas F.J."/>
            <person name="Serrano A."/>
            <person name="Henrissat B."/>
            <person name="Drula E."/>
            <person name="Hughes K.W."/>
            <person name="Mata J.L."/>
            <person name="Ishikawa N.K."/>
            <person name="Vargas-Isla R."/>
            <person name="Ushijima S."/>
            <person name="Smith C.A."/>
            <person name="Donoghue J."/>
            <person name="Ahrendt S."/>
            <person name="Andreopoulos W."/>
            <person name="He G."/>
            <person name="LaButti K."/>
            <person name="Lipzen A."/>
            <person name="Ng V."/>
            <person name="Riley R."/>
            <person name="Sandor L."/>
            <person name="Barry K."/>
            <person name="Martinez A.T."/>
            <person name="Xiao Y."/>
            <person name="Gibbons J.G."/>
            <person name="Terashima K."/>
            <person name="Grigoriev I.V."/>
            <person name="Hibbett D."/>
        </authorList>
    </citation>
    <scope>NUCLEOTIDE SEQUENCE</scope>
    <source>
        <strain evidence="5">Sp2 HRB7682 ss15</strain>
    </source>
</reference>
<reference evidence="5" key="1">
    <citation type="submission" date="2022-08" db="EMBL/GenBank/DDBJ databases">
        <authorList>
            <consortium name="DOE Joint Genome Institute"/>
            <person name="Min B."/>
            <person name="Riley R."/>
            <person name="Sierra-Patev S."/>
            <person name="Naranjo-Ortiz M."/>
            <person name="Looney B."/>
            <person name="Konkel Z."/>
            <person name="Slot J.C."/>
            <person name="Sakamoto Y."/>
            <person name="Steenwyk J.L."/>
            <person name="Rokas A."/>
            <person name="Carro J."/>
            <person name="Camarero S."/>
            <person name="Ferreira P."/>
            <person name="Molpeceres G."/>
            <person name="Ruiz-Duenas F.J."/>
            <person name="Serrano A."/>
            <person name="Henrissat B."/>
            <person name="Drula E."/>
            <person name="Hughes K.W."/>
            <person name="Mata J.L."/>
            <person name="Ishikawa N.K."/>
            <person name="Vargas-Isla R."/>
            <person name="Ushijima S."/>
            <person name="Smith C.A."/>
            <person name="Ahrendt S."/>
            <person name="Andreopoulos W."/>
            <person name="He G."/>
            <person name="Labutti K."/>
            <person name="Lipzen A."/>
            <person name="Ng V."/>
            <person name="Sandor L."/>
            <person name="Barry K."/>
            <person name="Martinez A.T."/>
            <person name="Xiao Y."/>
            <person name="Gibbons J.G."/>
            <person name="Terashima K."/>
            <person name="Hibbett D.S."/>
            <person name="Grigoriev I.V."/>
        </authorList>
    </citation>
    <scope>NUCLEOTIDE SEQUENCE</scope>
    <source>
        <strain evidence="5">Sp2 HRB7682 ss15</strain>
    </source>
</reference>
<organism evidence="5 6">
    <name type="scientific">Lentinula lateritia</name>
    <dbReference type="NCBI Taxonomy" id="40482"/>
    <lineage>
        <taxon>Eukaryota</taxon>
        <taxon>Fungi</taxon>
        <taxon>Dikarya</taxon>
        <taxon>Basidiomycota</taxon>
        <taxon>Agaricomycotina</taxon>
        <taxon>Agaricomycetes</taxon>
        <taxon>Agaricomycetidae</taxon>
        <taxon>Agaricales</taxon>
        <taxon>Marasmiineae</taxon>
        <taxon>Omphalotaceae</taxon>
        <taxon>Lentinula</taxon>
    </lineage>
</organism>
<dbReference type="AlphaFoldDB" id="A0A9W9ARU5"/>
<proteinExistence type="inferred from homology"/>
<comment type="cofactor">
    <cofactor evidence="3">
        <name>Zn(2+)</name>
        <dbReference type="ChEBI" id="CHEBI:29105"/>
    </cofactor>
    <text evidence="3">Binds 1 divalent metal cation per subunit.</text>
</comment>
<dbReference type="GO" id="GO:0005509">
    <property type="term" value="F:calcium ion binding"/>
    <property type="evidence" value="ECO:0007669"/>
    <property type="project" value="TreeGrafter"/>
</dbReference>
<feature type="active site" description="Proton donor/acceptor" evidence="2">
    <location>
        <position position="211"/>
    </location>
</feature>